<protein>
    <submittedName>
        <fullName evidence="1">Uncharacterized protein</fullName>
    </submittedName>
</protein>
<gene>
    <name evidence="1" type="ORF">KP509_38G061200</name>
</gene>
<dbReference type="EMBL" id="CM035443">
    <property type="protein sequence ID" value="KAH7278874.1"/>
    <property type="molecule type" value="Genomic_DNA"/>
</dbReference>
<accession>A0A8T2Q531</accession>
<evidence type="ECO:0000313" key="2">
    <source>
        <dbReference type="Proteomes" id="UP000825935"/>
    </source>
</evidence>
<keyword evidence="2" id="KW-1185">Reference proteome</keyword>
<dbReference type="Proteomes" id="UP000825935">
    <property type="component" value="Chromosome 38"/>
</dbReference>
<evidence type="ECO:0000313" key="1">
    <source>
        <dbReference type="EMBL" id="KAH7278874.1"/>
    </source>
</evidence>
<organism evidence="1 2">
    <name type="scientific">Ceratopteris richardii</name>
    <name type="common">Triangle waterfern</name>
    <dbReference type="NCBI Taxonomy" id="49495"/>
    <lineage>
        <taxon>Eukaryota</taxon>
        <taxon>Viridiplantae</taxon>
        <taxon>Streptophyta</taxon>
        <taxon>Embryophyta</taxon>
        <taxon>Tracheophyta</taxon>
        <taxon>Polypodiopsida</taxon>
        <taxon>Polypodiidae</taxon>
        <taxon>Polypodiales</taxon>
        <taxon>Pteridineae</taxon>
        <taxon>Pteridaceae</taxon>
        <taxon>Parkerioideae</taxon>
        <taxon>Ceratopteris</taxon>
    </lineage>
</organism>
<sequence length="109" mass="12015">MNFTKICLSPTVDHASPTPVPIADKERDSLTSAEDKNTITNQYAAMNARTSAVAETDKFLKPIDANVAMLNTTGLCFNWRSTSSQTYDFGALIVPSALPTAHRWYLNNF</sequence>
<reference evidence="1" key="1">
    <citation type="submission" date="2021-08" db="EMBL/GenBank/DDBJ databases">
        <title>WGS assembly of Ceratopteris richardii.</title>
        <authorList>
            <person name="Marchant D.B."/>
            <person name="Chen G."/>
            <person name="Jenkins J."/>
            <person name="Shu S."/>
            <person name="Leebens-Mack J."/>
            <person name="Grimwood J."/>
            <person name="Schmutz J."/>
            <person name="Soltis P."/>
            <person name="Soltis D."/>
            <person name="Chen Z.-H."/>
        </authorList>
    </citation>
    <scope>NUCLEOTIDE SEQUENCE</scope>
    <source>
        <strain evidence="1">Whitten #5841</strain>
        <tissue evidence="1">Leaf</tissue>
    </source>
</reference>
<dbReference type="AlphaFoldDB" id="A0A8T2Q531"/>
<name>A0A8T2Q531_CERRI</name>
<proteinExistence type="predicted"/>
<comment type="caution">
    <text evidence="1">The sequence shown here is derived from an EMBL/GenBank/DDBJ whole genome shotgun (WGS) entry which is preliminary data.</text>
</comment>